<evidence type="ECO:0000259" key="3">
    <source>
        <dbReference type="Pfam" id="PF04030"/>
    </source>
</evidence>
<feature type="domain" description="D-arabinono-1,4-lactone oxidase C-terminal" evidence="3">
    <location>
        <begin position="75"/>
        <end position="135"/>
    </location>
</feature>
<dbReference type="InterPro" id="IPR007173">
    <property type="entry name" value="ALO_C"/>
</dbReference>
<feature type="region of interest" description="Disordered" evidence="2">
    <location>
        <begin position="1"/>
        <end position="37"/>
    </location>
</feature>
<evidence type="ECO:0000313" key="5">
    <source>
        <dbReference type="Proteomes" id="UP000189229"/>
    </source>
</evidence>
<name>A0A1V3XAW3_MYCKA</name>
<dbReference type="EMBL" id="MVBM01000003">
    <property type="protein sequence ID" value="OOK76267.1"/>
    <property type="molecule type" value="Genomic_DNA"/>
</dbReference>
<reference evidence="4 5" key="1">
    <citation type="submission" date="2017-02" db="EMBL/GenBank/DDBJ databases">
        <title>Complete genome sequences of Mycobacterium kansasii strains isolated from rhesus macaques.</title>
        <authorList>
            <person name="Panda A."/>
            <person name="Nagaraj S."/>
            <person name="Zhao X."/>
            <person name="Tettelin H."/>
            <person name="Detolla L.J."/>
        </authorList>
    </citation>
    <scope>NUCLEOTIDE SEQUENCE [LARGE SCALE GENOMIC DNA]</scope>
    <source>
        <strain evidence="4 5">11-3813</strain>
    </source>
</reference>
<dbReference type="AlphaFoldDB" id="A0A1V3XAW3"/>
<accession>A0A1V3XAW3</accession>
<gene>
    <name evidence="4" type="ORF">BZL30_3772</name>
</gene>
<sequence length="139" mass="15968">MEPRLRSGGFSAVPVRDSHRGGRRVQEDHPRHPGQRPLLVSQRVQVIRPGNRAPLSFPIPGWNICVDFPIKAGLNEFVSELDRRVLEFGGRLYTAKDSRTTAETFHAMYPRIDEWIAVRRKVDPLRVFASDMARRLELL</sequence>
<dbReference type="Proteomes" id="UP000189229">
    <property type="component" value="Unassembled WGS sequence"/>
</dbReference>
<evidence type="ECO:0000256" key="2">
    <source>
        <dbReference type="SAM" id="MobiDB-lite"/>
    </source>
</evidence>
<evidence type="ECO:0000256" key="1">
    <source>
        <dbReference type="ARBA" id="ARBA00023002"/>
    </source>
</evidence>
<comment type="caution">
    <text evidence="4">The sequence shown here is derived from an EMBL/GenBank/DDBJ whole genome shotgun (WGS) entry which is preliminary data.</text>
</comment>
<dbReference type="InterPro" id="IPR016171">
    <property type="entry name" value="Vanillyl_alc_oxidase_C-sub2"/>
</dbReference>
<dbReference type="Pfam" id="PF04030">
    <property type="entry name" value="ALO"/>
    <property type="match status" value="1"/>
</dbReference>
<organism evidence="4 5">
    <name type="scientific">Mycobacterium kansasii</name>
    <dbReference type="NCBI Taxonomy" id="1768"/>
    <lineage>
        <taxon>Bacteria</taxon>
        <taxon>Bacillati</taxon>
        <taxon>Actinomycetota</taxon>
        <taxon>Actinomycetes</taxon>
        <taxon>Mycobacteriales</taxon>
        <taxon>Mycobacteriaceae</taxon>
        <taxon>Mycobacterium</taxon>
    </lineage>
</organism>
<keyword evidence="1" id="KW-0560">Oxidoreductase</keyword>
<proteinExistence type="predicted"/>
<protein>
    <submittedName>
        <fullName evidence="4">D-arabinono-1,4-lactone oxidase family protein</fullName>
    </submittedName>
</protein>
<feature type="compositionally biased region" description="Basic and acidic residues" evidence="2">
    <location>
        <begin position="16"/>
        <end position="31"/>
    </location>
</feature>
<dbReference type="GO" id="GO:0016020">
    <property type="term" value="C:membrane"/>
    <property type="evidence" value="ECO:0007669"/>
    <property type="project" value="InterPro"/>
</dbReference>
<dbReference type="GO" id="GO:0003885">
    <property type="term" value="F:D-arabinono-1,4-lactone oxidase activity"/>
    <property type="evidence" value="ECO:0007669"/>
    <property type="project" value="InterPro"/>
</dbReference>
<evidence type="ECO:0000313" key="4">
    <source>
        <dbReference type="EMBL" id="OOK76267.1"/>
    </source>
</evidence>
<dbReference type="Gene3D" id="1.10.45.10">
    <property type="entry name" value="Vanillyl-alcohol Oxidase, Chain A, domain 4"/>
    <property type="match status" value="1"/>
</dbReference>